<dbReference type="UniPathway" id="UPA00031">
    <property type="reaction ID" value="UER00013"/>
</dbReference>
<dbReference type="Pfam" id="PF02811">
    <property type="entry name" value="PHP"/>
    <property type="match status" value="1"/>
</dbReference>
<feature type="domain" description="PHP" evidence="9">
    <location>
        <begin position="5"/>
        <end position="214"/>
    </location>
</feature>
<evidence type="ECO:0000259" key="9">
    <source>
        <dbReference type="Pfam" id="PF02811"/>
    </source>
</evidence>
<dbReference type="EMBL" id="ALPT02000075">
    <property type="protein sequence ID" value="KGA96190.1"/>
    <property type="molecule type" value="Genomic_DNA"/>
</dbReference>
<evidence type="ECO:0000256" key="4">
    <source>
        <dbReference type="ARBA" id="ARBA00022605"/>
    </source>
</evidence>
<keyword evidence="6 8" id="KW-0368">Histidine biosynthesis</keyword>
<protein>
    <recommendedName>
        <fullName evidence="3 8">Histidinol-phosphatase</fullName>
        <shortName evidence="8">HolPase</shortName>
        <ecNumber evidence="3 8">3.1.3.15</ecNumber>
    </recommendedName>
</protein>
<dbReference type="AlphaFoldDB" id="A0A094XBL2"/>
<dbReference type="GO" id="GO:0000105">
    <property type="term" value="P:L-histidine biosynthetic process"/>
    <property type="evidence" value="ECO:0007669"/>
    <property type="project" value="UniProtKB-UniRule"/>
</dbReference>
<dbReference type="InterPro" id="IPR010140">
    <property type="entry name" value="Histidinol_P_phosphatase_HisJ"/>
</dbReference>
<evidence type="ECO:0000256" key="2">
    <source>
        <dbReference type="ARBA" id="ARBA00009152"/>
    </source>
</evidence>
<reference evidence="11 13" key="2">
    <citation type="submission" date="2014-01" db="EMBL/GenBank/DDBJ databases">
        <title>Draft genome sequencing of Bacillus alcalophilus CGMCC 1.3604.</title>
        <authorList>
            <person name="Yang J."/>
            <person name="Diao L."/>
            <person name="Yang S."/>
        </authorList>
    </citation>
    <scope>NUCLEOTIDE SEQUENCE [LARGE SCALE GENOMIC DNA]</scope>
    <source>
        <strain evidence="11 13">CGMCC 1.3604</strain>
    </source>
</reference>
<name>A0A094XBL2_ALKAL</name>
<dbReference type="InterPro" id="IPR004013">
    <property type="entry name" value="PHP_dom"/>
</dbReference>
<dbReference type="NCBIfam" id="NF005996">
    <property type="entry name" value="PRK08123.1"/>
    <property type="match status" value="1"/>
</dbReference>
<dbReference type="SUPFAM" id="SSF89550">
    <property type="entry name" value="PHP domain-like"/>
    <property type="match status" value="1"/>
</dbReference>
<dbReference type="Gene3D" id="3.20.20.140">
    <property type="entry name" value="Metal-dependent hydrolases"/>
    <property type="match status" value="1"/>
</dbReference>
<dbReference type="eggNOG" id="COG1387">
    <property type="taxonomic scope" value="Bacteria"/>
</dbReference>
<accession>A0A094XBL2</accession>
<comment type="catalytic activity">
    <reaction evidence="7 8">
        <text>L-histidinol phosphate + H2O = L-histidinol + phosphate</text>
        <dbReference type="Rhea" id="RHEA:14465"/>
        <dbReference type="ChEBI" id="CHEBI:15377"/>
        <dbReference type="ChEBI" id="CHEBI:43474"/>
        <dbReference type="ChEBI" id="CHEBI:57699"/>
        <dbReference type="ChEBI" id="CHEBI:57980"/>
        <dbReference type="EC" id="3.1.3.15"/>
    </reaction>
</comment>
<dbReference type="GO" id="GO:0004401">
    <property type="term" value="F:histidinol-phosphatase activity"/>
    <property type="evidence" value="ECO:0007669"/>
    <property type="project" value="UniProtKB-UniRule"/>
</dbReference>
<keyword evidence="5 8" id="KW-0378">Hydrolase</keyword>
<reference evidence="10 12" key="1">
    <citation type="journal article" date="2014" name="Genome Announc.">
        <title>Draft Genome Sequence of Bacillus alcalophilus AV1934, a Classic Alkaliphile Isolated from Human Feces in 1934.</title>
        <authorList>
            <person name="Attie O."/>
            <person name="Jayaprakash A."/>
            <person name="Shah H."/>
            <person name="Paulsen I.T."/>
            <person name="Morino M."/>
            <person name="Takahashi Y."/>
            <person name="Narumi I."/>
            <person name="Sachidanandam R."/>
            <person name="Satoh K."/>
            <person name="Ito M."/>
            <person name="Krulwich T.A."/>
        </authorList>
    </citation>
    <scope>NUCLEOTIDE SEQUENCE [LARGE SCALE GENOMIC DNA]</scope>
    <source>
        <strain evidence="10 12">AV1934</strain>
    </source>
</reference>
<evidence type="ECO:0000256" key="6">
    <source>
        <dbReference type="ARBA" id="ARBA00023102"/>
    </source>
</evidence>
<evidence type="ECO:0000313" key="13">
    <source>
        <dbReference type="Proteomes" id="UP000297014"/>
    </source>
</evidence>
<dbReference type="Proteomes" id="UP000002754">
    <property type="component" value="Unassembled WGS sequence"/>
</dbReference>
<dbReference type="Proteomes" id="UP000297014">
    <property type="component" value="Unassembled WGS sequence"/>
</dbReference>
<sequence>MILFDGHVHTPFCPHGSKDSIHAYCEQAIKFGLTSISFTEHAPLPEGFVDPVPLQDSAMSKENLPLYIKELTSIKRQYANQLKVNIGLEVDYIEGFEQETTSFLNEFGPYLDDSLLSVHFLKYNQNYTCIDYSPETFEQLTIELGSTEAVHELYYQTIEKSIAAQLGPFKPKRIGHITLTQKFIKKFPTHYPFEKRLETILPLVKEKGLAIDVNGAGTLKPLCGLTYPPLPIINKAAELQIPLIYGSDAHQIKGMMSGQDQLPNTITFVSSI</sequence>
<comment type="similarity">
    <text evidence="2 8">Belongs to the PHP hydrolase family. HisK subfamily.</text>
</comment>
<keyword evidence="12" id="KW-1185">Reference proteome</keyword>
<gene>
    <name evidence="11" type="ORF">AJ85_04340</name>
    <name evidence="10" type="ORF">BALCAV_0217845</name>
</gene>
<dbReference type="EC" id="3.1.3.15" evidence="3 8"/>
<dbReference type="NCBIfam" id="TIGR01856">
    <property type="entry name" value="hisJ_fam"/>
    <property type="match status" value="1"/>
</dbReference>
<evidence type="ECO:0000313" key="11">
    <source>
        <dbReference type="EMBL" id="THG91547.1"/>
    </source>
</evidence>
<dbReference type="GO" id="GO:0005737">
    <property type="term" value="C:cytoplasm"/>
    <property type="evidence" value="ECO:0007669"/>
    <property type="project" value="TreeGrafter"/>
</dbReference>
<evidence type="ECO:0000313" key="10">
    <source>
        <dbReference type="EMBL" id="KGA96190.1"/>
    </source>
</evidence>
<dbReference type="InterPro" id="IPR016195">
    <property type="entry name" value="Pol/histidinol_Pase-like"/>
</dbReference>
<comment type="pathway">
    <text evidence="1 8">Amino-acid biosynthesis; L-histidine biosynthesis; L-histidine from 5-phospho-alpha-D-ribose 1-diphosphate: step 8/9.</text>
</comment>
<evidence type="ECO:0000256" key="5">
    <source>
        <dbReference type="ARBA" id="ARBA00022801"/>
    </source>
</evidence>
<evidence type="ECO:0000256" key="7">
    <source>
        <dbReference type="ARBA" id="ARBA00049158"/>
    </source>
</evidence>
<dbReference type="CDD" id="cd12110">
    <property type="entry name" value="PHP_HisPPase_Hisj_like"/>
    <property type="match status" value="1"/>
</dbReference>
<evidence type="ECO:0000313" key="12">
    <source>
        <dbReference type="Proteomes" id="UP000002754"/>
    </source>
</evidence>
<comment type="caution">
    <text evidence="10">The sequence shown here is derived from an EMBL/GenBank/DDBJ whole genome shotgun (WGS) entry which is preliminary data.</text>
</comment>
<dbReference type="PANTHER" id="PTHR21039">
    <property type="entry name" value="HISTIDINOL PHOSPHATASE-RELATED"/>
    <property type="match status" value="1"/>
</dbReference>
<keyword evidence="4 8" id="KW-0028">Amino-acid biosynthesis</keyword>
<dbReference type="RefSeq" id="WP_003324422.1">
    <property type="nucleotide sequence ID" value="NZ_ALPT02000075.1"/>
</dbReference>
<organism evidence="10 12">
    <name type="scientific">Alkalihalobacillus alcalophilus ATCC 27647 = CGMCC 1.3604</name>
    <dbReference type="NCBI Taxonomy" id="1218173"/>
    <lineage>
        <taxon>Bacteria</taxon>
        <taxon>Bacillati</taxon>
        <taxon>Bacillota</taxon>
        <taxon>Bacilli</taxon>
        <taxon>Bacillales</taxon>
        <taxon>Bacillaceae</taxon>
        <taxon>Alkalihalobacillus</taxon>
    </lineage>
</organism>
<dbReference type="STRING" id="1218173.BALCAV_0217845"/>
<dbReference type="PANTHER" id="PTHR21039:SF0">
    <property type="entry name" value="HISTIDINOL-PHOSPHATASE"/>
    <property type="match status" value="1"/>
</dbReference>
<proteinExistence type="inferred from homology"/>
<evidence type="ECO:0000256" key="1">
    <source>
        <dbReference type="ARBA" id="ARBA00004970"/>
    </source>
</evidence>
<evidence type="ECO:0000256" key="3">
    <source>
        <dbReference type="ARBA" id="ARBA00013085"/>
    </source>
</evidence>
<dbReference type="EMBL" id="JALP01000064">
    <property type="protein sequence ID" value="THG91547.1"/>
    <property type="molecule type" value="Genomic_DNA"/>
</dbReference>
<evidence type="ECO:0000256" key="8">
    <source>
        <dbReference type="RuleBase" id="RU366003"/>
    </source>
</evidence>
<dbReference type="OrthoDB" id="9775255at2"/>